<protein>
    <submittedName>
        <fullName evidence="1">UMTA</fullName>
    </submittedName>
</protein>
<dbReference type="EMBL" id="VUJX02000001">
    <property type="protein sequence ID" value="KAL0943893.1"/>
    <property type="molecule type" value="Genomic_DNA"/>
</dbReference>
<reference evidence="1 2" key="1">
    <citation type="journal article" date="2020" name="Phytopathology">
        <title>Genome Sequence Resources of Colletotrichum truncatum, C. plurivorum, C. musicola, and C. sojae: Four Species Pathogenic to Soybean (Glycine max).</title>
        <authorList>
            <person name="Rogerio F."/>
            <person name="Boufleur T.R."/>
            <person name="Ciampi-Guillardi M."/>
            <person name="Sukno S.A."/>
            <person name="Thon M.R."/>
            <person name="Massola Junior N.S."/>
            <person name="Baroncelli R."/>
        </authorList>
    </citation>
    <scope>NUCLEOTIDE SEQUENCE [LARGE SCALE GENOMIC DNA]</scope>
    <source>
        <strain evidence="1 2">CMES1059</strain>
    </source>
</reference>
<sequence length="309" mass="35250">MNHRLENGRSYHVYKDGSKRADLSLHCNYLNSVSNQLTVHSDMQHHLFYLTLDGRLGLAPPCKPGAKVGRVLDLGTGTGIWAIDFGEEHPESEVLGIDLSPSQPEFVPSNVKFEIDDIEEDWLYSRPFDYIHSRLIQSGIADWKKYVTKAYDNLVPGGYLELQEADLTLKSDDDTLPSDSAMKKLGKLITEAADTFGRPFIDAPTIKQYLIEVGFEDVTLYCYKWPMNTWPKDSKYKELGNWHLINLLEALEAMAMAPLTRIHNWTREEVNVFLVDVRNEFKNRNIHAYHPVYSIVGRKPLKVDSPAPV</sequence>
<name>A0ACC3ZIW0_COLTU</name>
<proteinExistence type="predicted"/>
<gene>
    <name evidence="1" type="ORF">CTRU02_201780</name>
</gene>
<evidence type="ECO:0000313" key="1">
    <source>
        <dbReference type="EMBL" id="KAL0943893.1"/>
    </source>
</evidence>
<organism evidence="1 2">
    <name type="scientific">Colletotrichum truncatum</name>
    <name type="common">Anthracnose fungus</name>
    <name type="synonym">Colletotrichum capsici</name>
    <dbReference type="NCBI Taxonomy" id="5467"/>
    <lineage>
        <taxon>Eukaryota</taxon>
        <taxon>Fungi</taxon>
        <taxon>Dikarya</taxon>
        <taxon>Ascomycota</taxon>
        <taxon>Pezizomycotina</taxon>
        <taxon>Sordariomycetes</taxon>
        <taxon>Hypocreomycetidae</taxon>
        <taxon>Glomerellales</taxon>
        <taxon>Glomerellaceae</taxon>
        <taxon>Colletotrichum</taxon>
        <taxon>Colletotrichum truncatum species complex</taxon>
    </lineage>
</organism>
<comment type="caution">
    <text evidence="1">The sequence shown here is derived from an EMBL/GenBank/DDBJ whole genome shotgun (WGS) entry which is preliminary data.</text>
</comment>
<keyword evidence="2" id="KW-1185">Reference proteome</keyword>
<accession>A0ACC3ZIW0</accession>
<evidence type="ECO:0000313" key="2">
    <source>
        <dbReference type="Proteomes" id="UP000805649"/>
    </source>
</evidence>
<dbReference type="Proteomes" id="UP000805649">
    <property type="component" value="Unassembled WGS sequence"/>
</dbReference>